<sequence length="398" mass="40934">MRVVVIGDVGVVGGMMHVGDEAMFDAMVEALRARGVERIVGISNAPAETADRYGIEAIGGLAFPGSREDLSIRSAAVLAAADGRATIAADDPALAVIEAVASADGVVVAGGGNLTSNWPHRIFERTILGTLAERFGTPLVVSGQTLGPRLDPVDRATVGALLRSARLVGVREHPSAGVAADLGVPTGRLAANRDDATFLGADEHEPADGAADLLLVSLSVHLGGLPRGATISGLARSIDALADRTGLEPAFHPHFGSLVPGTLAGDQVLHDAVRTELRSPSVVLPTGDPRSAARLARGAGMLVTSRYHPAVFAGPAGVPIAALPVDSYTGVKLRGATGWWAQDGVIDLATAWTPAGGDALARVWASRETVRASADRDRRAARAAMSAWFNRVAGEIAR</sequence>
<feature type="domain" description="Polysaccharide pyruvyl transferase" evidence="1">
    <location>
        <begin position="18"/>
        <end position="326"/>
    </location>
</feature>
<organism evidence="2 3">
    <name type="scientific">Agromyces marinus</name>
    <dbReference type="NCBI Taxonomy" id="1389020"/>
    <lineage>
        <taxon>Bacteria</taxon>
        <taxon>Bacillati</taxon>
        <taxon>Actinomycetota</taxon>
        <taxon>Actinomycetes</taxon>
        <taxon>Micrococcales</taxon>
        <taxon>Microbacteriaceae</taxon>
        <taxon>Agromyces</taxon>
    </lineage>
</organism>
<accession>A0ABN6YAU2</accession>
<dbReference type="Proteomes" id="UP001321477">
    <property type="component" value="Chromosome"/>
</dbReference>
<gene>
    <name evidence="2" type="ORF">GCM10025870_15500</name>
</gene>
<proteinExistence type="predicted"/>
<dbReference type="PANTHER" id="PTHR36836">
    <property type="entry name" value="COLANIC ACID BIOSYNTHESIS PROTEIN WCAK"/>
    <property type="match status" value="1"/>
</dbReference>
<dbReference type="PANTHER" id="PTHR36836:SF1">
    <property type="entry name" value="COLANIC ACID BIOSYNTHESIS PROTEIN WCAK"/>
    <property type="match status" value="1"/>
</dbReference>
<dbReference type="EMBL" id="AP027734">
    <property type="protein sequence ID" value="BDZ54477.1"/>
    <property type="molecule type" value="Genomic_DNA"/>
</dbReference>
<evidence type="ECO:0000313" key="2">
    <source>
        <dbReference type="EMBL" id="BDZ54477.1"/>
    </source>
</evidence>
<reference evidence="3" key="1">
    <citation type="journal article" date="2019" name="Int. J. Syst. Evol. Microbiol.">
        <title>The Global Catalogue of Microorganisms (GCM) 10K type strain sequencing project: providing services to taxonomists for standard genome sequencing and annotation.</title>
        <authorList>
            <consortium name="The Broad Institute Genomics Platform"/>
            <consortium name="The Broad Institute Genome Sequencing Center for Infectious Disease"/>
            <person name="Wu L."/>
            <person name="Ma J."/>
        </authorList>
    </citation>
    <scope>NUCLEOTIDE SEQUENCE [LARGE SCALE GENOMIC DNA]</scope>
    <source>
        <strain evidence="3">NBRC 109019</strain>
    </source>
</reference>
<dbReference type="InterPro" id="IPR007345">
    <property type="entry name" value="Polysacch_pyruvyl_Trfase"/>
</dbReference>
<evidence type="ECO:0000259" key="1">
    <source>
        <dbReference type="Pfam" id="PF04230"/>
    </source>
</evidence>
<dbReference type="Pfam" id="PF04230">
    <property type="entry name" value="PS_pyruv_trans"/>
    <property type="match status" value="1"/>
</dbReference>
<dbReference type="RefSeq" id="WP_234660637.1">
    <property type="nucleotide sequence ID" value="NZ_AP027734.1"/>
</dbReference>
<evidence type="ECO:0000313" key="3">
    <source>
        <dbReference type="Proteomes" id="UP001321477"/>
    </source>
</evidence>
<keyword evidence="3" id="KW-1185">Reference proteome</keyword>
<protein>
    <recommendedName>
        <fullName evidence="1">Polysaccharide pyruvyl transferase domain-containing protein</fullName>
    </recommendedName>
</protein>
<name>A0ABN6YAU2_9MICO</name>